<dbReference type="EMBL" id="ABEU02000019">
    <property type="protein sequence ID" value="PNR34087.1"/>
    <property type="molecule type" value="Genomic_DNA"/>
</dbReference>
<gene>
    <name evidence="3" type="ORF">PHYPA_023903</name>
</gene>
<dbReference type="Gene3D" id="3.40.50.1110">
    <property type="entry name" value="SGNH hydrolase"/>
    <property type="match status" value="1"/>
</dbReference>
<protein>
    <submittedName>
        <fullName evidence="3 4">Uncharacterized protein</fullName>
    </submittedName>
</protein>
<feature type="signal peptide" evidence="2">
    <location>
        <begin position="1"/>
        <end position="32"/>
    </location>
</feature>
<dbReference type="PANTHER" id="PTHR22835:SF648">
    <property type="entry name" value="GDSL-LIKE LIPASE"/>
    <property type="match status" value="1"/>
</dbReference>
<evidence type="ECO:0000313" key="5">
    <source>
        <dbReference type="Proteomes" id="UP000006727"/>
    </source>
</evidence>
<evidence type="ECO:0000313" key="3">
    <source>
        <dbReference type="EMBL" id="PNR34087.1"/>
    </source>
</evidence>
<reference evidence="4" key="3">
    <citation type="submission" date="2020-12" db="UniProtKB">
        <authorList>
            <consortium name="EnsemblPlants"/>
        </authorList>
    </citation>
    <scope>IDENTIFICATION</scope>
</reference>
<reference evidence="3 5" key="2">
    <citation type="journal article" date="2018" name="Plant J.">
        <title>The Physcomitrella patens chromosome-scale assembly reveals moss genome structure and evolution.</title>
        <authorList>
            <person name="Lang D."/>
            <person name="Ullrich K.K."/>
            <person name="Murat F."/>
            <person name="Fuchs J."/>
            <person name="Jenkins J."/>
            <person name="Haas F.B."/>
            <person name="Piednoel M."/>
            <person name="Gundlach H."/>
            <person name="Van Bel M."/>
            <person name="Meyberg R."/>
            <person name="Vives C."/>
            <person name="Morata J."/>
            <person name="Symeonidi A."/>
            <person name="Hiss M."/>
            <person name="Muchero W."/>
            <person name="Kamisugi Y."/>
            <person name="Saleh O."/>
            <person name="Blanc G."/>
            <person name="Decker E.L."/>
            <person name="van Gessel N."/>
            <person name="Grimwood J."/>
            <person name="Hayes R.D."/>
            <person name="Graham S.W."/>
            <person name="Gunter L.E."/>
            <person name="McDaniel S.F."/>
            <person name="Hoernstein S.N.W."/>
            <person name="Larsson A."/>
            <person name="Li F.W."/>
            <person name="Perroud P.F."/>
            <person name="Phillips J."/>
            <person name="Ranjan P."/>
            <person name="Rokshar D.S."/>
            <person name="Rothfels C.J."/>
            <person name="Schneider L."/>
            <person name="Shu S."/>
            <person name="Stevenson D.W."/>
            <person name="Thummler F."/>
            <person name="Tillich M."/>
            <person name="Villarreal Aguilar J.C."/>
            <person name="Widiez T."/>
            <person name="Wong G.K."/>
            <person name="Wymore A."/>
            <person name="Zhang Y."/>
            <person name="Zimmer A.D."/>
            <person name="Quatrano R.S."/>
            <person name="Mayer K.F.X."/>
            <person name="Goodstein D."/>
            <person name="Casacuberta J.M."/>
            <person name="Vandepoele K."/>
            <person name="Reski R."/>
            <person name="Cuming A.C."/>
            <person name="Tuskan G.A."/>
            <person name="Maumus F."/>
            <person name="Salse J."/>
            <person name="Schmutz J."/>
            <person name="Rensing S.A."/>
        </authorList>
    </citation>
    <scope>NUCLEOTIDE SEQUENCE [LARGE SCALE GENOMIC DNA]</scope>
    <source>
        <strain evidence="4 5">cv. Gransden 2004</strain>
    </source>
</reference>
<keyword evidence="2" id="KW-0732">Signal</keyword>
<organism evidence="3">
    <name type="scientific">Physcomitrium patens</name>
    <name type="common">Spreading-leaved earth moss</name>
    <name type="synonym">Physcomitrella patens</name>
    <dbReference type="NCBI Taxonomy" id="3218"/>
    <lineage>
        <taxon>Eukaryota</taxon>
        <taxon>Viridiplantae</taxon>
        <taxon>Streptophyta</taxon>
        <taxon>Embryophyta</taxon>
        <taxon>Bryophyta</taxon>
        <taxon>Bryophytina</taxon>
        <taxon>Bryopsida</taxon>
        <taxon>Funariidae</taxon>
        <taxon>Funariales</taxon>
        <taxon>Funariaceae</taxon>
        <taxon>Physcomitrium</taxon>
    </lineage>
</organism>
<dbReference type="EnsemblPlants" id="Pp3c19_8950V3.1">
    <property type="protein sequence ID" value="Pp3c19_8950V3.1"/>
    <property type="gene ID" value="Pp3c19_8950"/>
</dbReference>
<reference evidence="3 5" key="1">
    <citation type="journal article" date="2008" name="Science">
        <title>The Physcomitrella genome reveals evolutionary insights into the conquest of land by plants.</title>
        <authorList>
            <person name="Rensing S."/>
            <person name="Lang D."/>
            <person name="Zimmer A."/>
            <person name="Terry A."/>
            <person name="Salamov A."/>
            <person name="Shapiro H."/>
            <person name="Nishiyama T."/>
            <person name="Perroud P.-F."/>
            <person name="Lindquist E."/>
            <person name="Kamisugi Y."/>
            <person name="Tanahashi T."/>
            <person name="Sakakibara K."/>
            <person name="Fujita T."/>
            <person name="Oishi K."/>
            <person name="Shin-I T."/>
            <person name="Kuroki Y."/>
            <person name="Toyoda A."/>
            <person name="Suzuki Y."/>
            <person name="Hashimoto A."/>
            <person name="Yamaguchi K."/>
            <person name="Sugano A."/>
            <person name="Kohara Y."/>
            <person name="Fujiyama A."/>
            <person name="Anterola A."/>
            <person name="Aoki S."/>
            <person name="Ashton N."/>
            <person name="Barbazuk W.B."/>
            <person name="Barker E."/>
            <person name="Bennetzen J."/>
            <person name="Bezanilla M."/>
            <person name="Blankenship R."/>
            <person name="Cho S.H."/>
            <person name="Dutcher S."/>
            <person name="Estelle M."/>
            <person name="Fawcett J.A."/>
            <person name="Gundlach H."/>
            <person name="Hanada K."/>
            <person name="Heyl A."/>
            <person name="Hicks K.A."/>
            <person name="Hugh J."/>
            <person name="Lohr M."/>
            <person name="Mayer K."/>
            <person name="Melkozernov A."/>
            <person name="Murata T."/>
            <person name="Nelson D."/>
            <person name="Pils B."/>
            <person name="Prigge M."/>
            <person name="Reiss B."/>
            <person name="Renner T."/>
            <person name="Rombauts S."/>
            <person name="Rushton P."/>
            <person name="Sanderfoot A."/>
            <person name="Schween G."/>
            <person name="Shiu S.-H."/>
            <person name="Stueber K."/>
            <person name="Theodoulou F.L."/>
            <person name="Tu H."/>
            <person name="Van de Peer Y."/>
            <person name="Verrier P.J."/>
            <person name="Waters E."/>
            <person name="Wood A."/>
            <person name="Yang L."/>
            <person name="Cove D."/>
            <person name="Cuming A."/>
            <person name="Hasebe M."/>
            <person name="Lucas S."/>
            <person name="Mishler D.B."/>
            <person name="Reski R."/>
            <person name="Grigoriev I."/>
            <person name="Quatrano R.S."/>
            <person name="Boore J.L."/>
        </authorList>
    </citation>
    <scope>NUCLEOTIDE SEQUENCE [LARGE SCALE GENOMIC DNA]</scope>
    <source>
        <strain evidence="4 5">cv. Gransden 2004</strain>
    </source>
</reference>
<dbReference type="InterPro" id="IPR001087">
    <property type="entry name" value="GDSL"/>
</dbReference>
<dbReference type="STRING" id="3218.A0A2K1IXT7"/>
<dbReference type="PaxDb" id="3218-PP1S175_88V6.1"/>
<dbReference type="Pfam" id="PF00657">
    <property type="entry name" value="Lipase_GDSL"/>
    <property type="match status" value="1"/>
</dbReference>
<comment type="similarity">
    <text evidence="1">Belongs to the 'GDSL' lipolytic enzyme family.</text>
</comment>
<dbReference type="AlphaFoldDB" id="A0A2K1IXT7"/>
<dbReference type="EnsemblPlants" id="Pp3c19_8950V3.3">
    <property type="protein sequence ID" value="Pp3c19_8950V3.3"/>
    <property type="gene ID" value="Pp3c19_8950"/>
</dbReference>
<dbReference type="Gramene" id="Pp3c19_8950V3.3">
    <property type="protein sequence ID" value="Pp3c19_8950V3.3"/>
    <property type="gene ID" value="Pp3c19_8950"/>
</dbReference>
<dbReference type="InterPro" id="IPR036514">
    <property type="entry name" value="SGNH_hydro_sf"/>
</dbReference>
<evidence type="ECO:0000313" key="4">
    <source>
        <dbReference type="EnsemblPlants" id="Pp3c19_8950V3.1"/>
    </source>
</evidence>
<feature type="chain" id="PRO_5033310669" evidence="2">
    <location>
        <begin position="33"/>
        <end position="405"/>
    </location>
</feature>
<dbReference type="GO" id="GO:0016788">
    <property type="term" value="F:hydrolase activity, acting on ester bonds"/>
    <property type="evidence" value="ECO:0007669"/>
    <property type="project" value="InterPro"/>
</dbReference>
<accession>A0A2K1IXT7</accession>
<dbReference type="Proteomes" id="UP000006727">
    <property type="component" value="Chromosome 19"/>
</dbReference>
<name>A0A2K1IXT7_PHYPA</name>
<sequence>MDLAKRNQRSVHIWAVKALLLLVSYNVPELNAKALPNCSYPAVYSFGDSLTDTGNSIAAFPDQFAQVELDPYGFEFPMHAADRYSDGKLPIDYLEFGVRGRPNYPWLRSIAGDFEYGTNFASAGGSSRNSTGWKPDHGFNTPFSLNAQVRWFERYTVRLLTYYYYKNSFGDSAVVQTTLPAENSLNQSLYMMYAGFQYYFFDLYEKKLTPGQGLDTVPDVVDAINTAIESLVGLYATEVLVVNLPPLGCIPSLLTLFSSQNSDEYDTYGYLKNINLISTTHNKILQDTVTDLRAKFTNVTFYLGNLHDVYIDILKSPESYTCGYGGKYNFNMEVKCGETGEIDDKFVNLTSKNHTTAKKYLRFDGIHLSNTANKAIAMAFFGGKHITPAGGFNCTPDYSRFDGRQ</sequence>
<dbReference type="PANTHER" id="PTHR22835">
    <property type="entry name" value="ZINC FINGER FYVE DOMAIN CONTAINING PROTEIN"/>
    <property type="match status" value="1"/>
</dbReference>
<dbReference type="Gramene" id="Pp3c19_8950V3.1">
    <property type="protein sequence ID" value="Pp3c19_8950V3.1"/>
    <property type="gene ID" value="Pp3c19_8950"/>
</dbReference>
<evidence type="ECO:0000256" key="1">
    <source>
        <dbReference type="ARBA" id="ARBA00008668"/>
    </source>
</evidence>
<dbReference type="InParanoid" id="A0A2K1IXT7"/>
<evidence type="ECO:0000256" key="2">
    <source>
        <dbReference type="SAM" id="SignalP"/>
    </source>
</evidence>
<proteinExistence type="inferred from homology"/>
<keyword evidence="5" id="KW-1185">Reference proteome</keyword>